<accession>A0ABS0H0A7</accession>
<keyword evidence="2" id="KW-1185">Reference proteome</keyword>
<dbReference type="RefSeq" id="WP_196203317.1">
    <property type="nucleotide sequence ID" value="NZ_JADPUN010000208.1"/>
</dbReference>
<sequence>MALFNLFSRGRRLPTDRRPAALDRDERVLDWAKVADGDEIVVVTDRGLWLPGDAARIGWHDIHKAVWSGRDLAVTSADLVQERADYRVVADGPVRTYLLVDPGDVPNQVRARVTRSVAYTAHHRLEGGGLRIAARRVRGVDGLTWTVRYDPGTPSGDDAVVEQTDSLVAAARSGTDPDL</sequence>
<organism evidence="1 2">
    <name type="scientific">Plantactinospora alkalitolerans</name>
    <dbReference type="NCBI Taxonomy" id="2789879"/>
    <lineage>
        <taxon>Bacteria</taxon>
        <taxon>Bacillati</taxon>
        <taxon>Actinomycetota</taxon>
        <taxon>Actinomycetes</taxon>
        <taxon>Micromonosporales</taxon>
        <taxon>Micromonosporaceae</taxon>
        <taxon>Plantactinospora</taxon>
    </lineage>
</organism>
<dbReference type="Proteomes" id="UP000638560">
    <property type="component" value="Unassembled WGS sequence"/>
</dbReference>
<reference evidence="1 2" key="1">
    <citation type="submission" date="2020-11" db="EMBL/GenBank/DDBJ databases">
        <title>A novel isolate from a Black sea contaminated sediment with potential to produce alkanes: Plantactinospora alkalitolerans sp. nov.</title>
        <authorList>
            <person name="Carro L."/>
            <person name="Veyisoglu A."/>
            <person name="Guven K."/>
            <person name="Schumann P."/>
            <person name="Klenk H.-P."/>
            <person name="Sahin N."/>
        </authorList>
    </citation>
    <scope>NUCLEOTIDE SEQUENCE [LARGE SCALE GENOMIC DNA]</scope>
    <source>
        <strain evidence="1 2">S1510</strain>
    </source>
</reference>
<comment type="caution">
    <text evidence="1">The sequence shown here is derived from an EMBL/GenBank/DDBJ whole genome shotgun (WGS) entry which is preliminary data.</text>
</comment>
<name>A0ABS0H0A7_9ACTN</name>
<evidence type="ECO:0000313" key="1">
    <source>
        <dbReference type="EMBL" id="MBF9131774.1"/>
    </source>
</evidence>
<gene>
    <name evidence="1" type="ORF">I0C86_22815</name>
</gene>
<dbReference type="EMBL" id="JADPUN010000208">
    <property type="protein sequence ID" value="MBF9131774.1"/>
    <property type="molecule type" value="Genomic_DNA"/>
</dbReference>
<protein>
    <submittedName>
        <fullName evidence="1">Uncharacterized protein</fullName>
    </submittedName>
</protein>
<evidence type="ECO:0000313" key="2">
    <source>
        <dbReference type="Proteomes" id="UP000638560"/>
    </source>
</evidence>
<proteinExistence type="predicted"/>